<comment type="similarity">
    <text evidence="5">In the C-terminal section; belongs to the NnrD/CARKD family.</text>
</comment>
<sequence>MNFTPDNSSRNLPHSLYRAAQVRELDRIAIEEQGIPGATLMARAGQAAFAFLQQRWPGARSLGVLCGVGNNGGDGFIVARLAHEAGYAVRVWQVGDASRIQGDALMARQQMQAAGLTIEDFAAADFSALDVLVDGLLGTGLSGEVDGSWRQAIEVMNCARDSGTRVLALDIPSGLHADTGCILGNAVQADVCITFIGLKLGLFTGQGPAVCGTLHFDDLAIPTAVYAQLKPAAHRLSWDQFTPPPRNPAAHKGDFGHVLVVGGDQGMSGAVRLAGEAALRTGAGLVSVATHAGHAAIISAARPELMSHGIEKASALTLLLKRASVLAVGPGLGQSEWSRRVFSALLESPLPMVVDADALNLLAVEPAYRDNWILTPHPGEAARLLGQAVEQIQADRLAATTALQQKYGGVIVLKGAGTVVVDAAGEVGICSEGNSGMASGGMGDVLTGVIASLLAQGCSLSEAARQGVCLHAHAADVAVQDGQRGLLASDLFPIMRQLLG</sequence>
<dbReference type="EC" id="4.2.1.136" evidence="7"/>
<evidence type="ECO:0000256" key="12">
    <source>
        <dbReference type="ARBA" id="ARBA00022958"/>
    </source>
</evidence>
<dbReference type="PANTHER" id="PTHR12592">
    <property type="entry name" value="ATP-DEPENDENT (S)-NAD(P)H-HYDRATE DEHYDRATASE FAMILY MEMBER"/>
    <property type="match status" value="1"/>
</dbReference>
<organism evidence="23">
    <name type="scientific">hydrothermal vent metagenome</name>
    <dbReference type="NCBI Taxonomy" id="652676"/>
    <lineage>
        <taxon>unclassified sequences</taxon>
        <taxon>metagenomes</taxon>
        <taxon>ecological metagenomes</taxon>
    </lineage>
</organism>
<proteinExistence type="inferred from homology"/>
<gene>
    <name evidence="23" type="ORF">MNBD_GAMMA19-1092</name>
</gene>
<dbReference type="GO" id="GO:0005524">
    <property type="term" value="F:ATP binding"/>
    <property type="evidence" value="ECO:0007669"/>
    <property type="project" value="UniProtKB-KW"/>
</dbReference>
<evidence type="ECO:0000256" key="18">
    <source>
        <dbReference type="ARBA" id="ARBA00032624"/>
    </source>
</evidence>
<dbReference type="EMBL" id="UOFV01000444">
    <property type="protein sequence ID" value="VAX04043.1"/>
    <property type="molecule type" value="Genomic_DNA"/>
</dbReference>
<dbReference type="NCBIfam" id="TIGR00196">
    <property type="entry name" value="yjeF_cterm"/>
    <property type="match status" value="1"/>
</dbReference>
<reference evidence="23" key="1">
    <citation type="submission" date="2018-06" db="EMBL/GenBank/DDBJ databases">
        <authorList>
            <person name="Zhirakovskaya E."/>
        </authorList>
    </citation>
    <scope>NUCLEOTIDE SEQUENCE</scope>
</reference>
<keyword evidence="14 23" id="KW-0413">Isomerase</keyword>
<dbReference type="CDD" id="cd01171">
    <property type="entry name" value="YXKO-related"/>
    <property type="match status" value="1"/>
</dbReference>
<dbReference type="InterPro" id="IPR004443">
    <property type="entry name" value="YjeF_N_dom"/>
</dbReference>
<dbReference type="SUPFAM" id="SSF64153">
    <property type="entry name" value="YjeF N-terminal domain-like"/>
    <property type="match status" value="1"/>
</dbReference>
<dbReference type="GO" id="GO:0052856">
    <property type="term" value="F:NAD(P)HX epimerase activity"/>
    <property type="evidence" value="ECO:0007669"/>
    <property type="project" value="UniProtKB-EC"/>
</dbReference>
<dbReference type="FunFam" id="3.40.1190.20:FF:000017">
    <property type="entry name" value="Multifunctional fusion protein"/>
    <property type="match status" value="1"/>
</dbReference>
<dbReference type="HAMAP" id="MF_01965">
    <property type="entry name" value="NADHX_dehydratase"/>
    <property type="match status" value="1"/>
</dbReference>
<dbReference type="InterPro" id="IPR030677">
    <property type="entry name" value="Nnr"/>
</dbReference>
<dbReference type="HAMAP" id="MF_01966">
    <property type="entry name" value="NADHX_epimerase"/>
    <property type="match status" value="1"/>
</dbReference>
<dbReference type="InterPro" id="IPR036652">
    <property type="entry name" value="YjeF_N_dom_sf"/>
</dbReference>
<dbReference type="PROSITE" id="PS51383">
    <property type="entry name" value="YJEF_C_3"/>
    <property type="match status" value="1"/>
</dbReference>
<dbReference type="AlphaFoldDB" id="A0A3B1AWI8"/>
<keyword evidence="11" id="KW-0521">NADP</keyword>
<keyword evidence="10" id="KW-0067">ATP-binding</keyword>
<evidence type="ECO:0000256" key="1">
    <source>
        <dbReference type="ARBA" id="ARBA00000013"/>
    </source>
</evidence>
<evidence type="ECO:0000256" key="6">
    <source>
        <dbReference type="ARBA" id="ARBA00012228"/>
    </source>
</evidence>
<evidence type="ECO:0000256" key="17">
    <source>
        <dbReference type="ARBA" id="ARBA00025153"/>
    </source>
</evidence>
<protein>
    <recommendedName>
        <fullName evidence="18">Nicotinamide nucleotide repair protein</fullName>
        <ecNumber evidence="7">4.2.1.136</ecNumber>
        <ecNumber evidence="6">5.1.99.6</ecNumber>
    </recommendedName>
</protein>
<name>A0A3B1AWI8_9ZZZZ</name>
<evidence type="ECO:0000256" key="3">
    <source>
        <dbReference type="ARBA" id="ARBA00001958"/>
    </source>
</evidence>
<dbReference type="InterPro" id="IPR000631">
    <property type="entry name" value="CARKD"/>
</dbReference>
<keyword evidence="8" id="KW-0479">Metal-binding</keyword>
<comment type="similarity">
    <text evidence="4">In the N-terminal section; belongs to the NnrE/AIBP family.</text>
</comment>
<dbReference type="SUPFAM" id="SSF53613">
    <property type="entry name" value="Ribokinase-like"/>
    <property type="match status" value="1"/>
</dbReference>
<dbReference type="Pfam" id="PF03853">
    <property type="entry name" value="YjeF_N"/>
    <property type="match status" value="1"/>
</dbReference>
<dbReference type="InterPro" id="IPR017953">
    <property type="entry name" value="Carbohydrate_kinase_pred_CS"/>
</dbReference>
<dbReference type="EC" id="5.1.99.6" evidence="6"/>
<keyword evidence="16" id="KW-0511">Multifunctional enzyme</keyword>
<evidence type="ECO:0000256" key="16">
    <source>
        <dbReference type="ARBA" id="ARBA00023268"/>
    </source>
</evidence>
<evidence type="ECO:0000313" key="23">
    <source>
        <dbReference type="EMBL" id="VAX04043.1"/>
    </source>
</evidence>
<dbReference type="PANTHER" id="PTHR12592:SF0">
    <property type="entry name" value="ATP-DEPENDENT (S)-NAD(P)H-HYDRATE DEHYDRATASE"/>
    <property type="match status" value="1"/>
</dbReference>
<evidence type="ECO:0000256" key="20">
    <source>
        <dbReference type="ARBA" id="ARBA00049209"/>
    </source>
</evidence>
<comment type="catalytic activity">
    <reaction evidence="2">
        <text>(6R)-NADPHX = (6S)-NADPHX</text>
        <dbReference type="Rhea" id="RHEA:32227"/>
        <dbReference type="ChEBI" id="CHEBI:64076"/>
        <dbReference type="ChEBI" id="CHEBI:64077"/>
        <dbReference type="EC" id="5.1.99.6"/>
    </reaction>
</comment>
<evidence type="ECO:0000256" key="10">
    <source>
        <dbReference type="ARBA" id="ARBA00022840"/>
    </source>
</evidence>
<evidence type="ECO:0000256" key="2">
    <source>
        <dbReference type="ARBA" id="ARBA00000909"/>
    </source>
</evidence>
<dbReference type="GO" id="GO:0110051">
    <property type="term" value="P:metabolite repair"/>
    <property type="evidence" value="ECO:0007669"/>
    <property type="project" value="TreeGrafter"/>
</dbReference>
<dbReference type="Pfam" id="PF01256">
    <property type="entry name" value="Carb_kinase"/>
    <property type="match status" value="1"/>
</dbReference>
<comment type="catalytic activity">
    <reaction evidence="20">
        <text>(6S)-NADPHX + ADP = AMP + phosphate + NADPH + H(+)</text>
        <dbReference type="Rhea" id="RHEA:32235"/>
        <dbReference type="ChEBI" id="CHEBI:15378"/>
        <dbReference type="ChEBI" id="CHEBI:43474"/>
        <dbReference type="ChEBI" id="CHEBI:57783"/>
        <dbReference type="ChEBI" id="CHEBI:64076"/>
        <dbReference type="ChEBI" id="CHEBI:456215"/>
        <dbReference type="ChEBI" id="CHEBI:456216"/>
        <dbReference type="EC" id="4.2.1.136"/>
    </reaction>
</comment>
<dbReference type="PROSITE" id="PS01050">
    <property type="entry name" value="YJEF_C_2"/>
    <property type="match status" value="1"/>
</dbReference>
<dbReference type="GO" id="GO:0052855">
    <property type="term" value="F:ADP-dependent NAD(P)H-hydrate dehydratase activity"/>
    <property type="evidence" value="ECO:0007669"/>
    <property type="project" value="UniProtKB-EC"/>
</dbReference>
<dbReference type="Gene3D" id="3.40.1190.20">
    <property type="match status" value="1"/>
</dbReference>
<evidence type="ECO:0000256" key="5">
    <source>
        <dbReference type="ARBA" id="ARBA00009524"/>
    </source>
</evidence>
<evidence type="ECO:0000256" key="11">
    <source>
        <dbReference type="ARBA" id="ARBA00022857"/>
    </source>
</evidence>
<evidence type="ECO:0000256" key="15">
    <source>
        <dbReference type="ARBA" id="ARBA00023239"/>
    </source>
</evidence>
<dbReference type="NCBIfam" id="TIGR00197">
    <property type="entry name" value="yjeF_nterm"/>
    <property type="match status" value="1"/>
</dbReference>
<comment type="function">
    <text evidence="17">Bifunctional enzyme that catalyzes the epimerization of the S- and R-forms of NAD(P)HX and the dehydration of the S-form of NAD(P)HX at the expense of ADP, which is converted to AMP. This allows the repair of both epimers of NAD(P)HX, a damaged form of NAD(P)H that is a result of enzymatic or heat-dependent hydration.</text>
</comment>
<comment type="catalytic activity">
    <reaction evidence="19">
        <text>(6S)-NADHX + ADP = AMP + phosphate + NADH + H(+)</text>
        <dbReference type="Rhea" id="RHEA:32223"/>
        <dbReference type="ChEBI" id="CHEBI:15378"/>
        <dbReference type="ChEBI" id="CHEBI:43474"/>
        <dbReference type="ChEBI" id="CHEBI:57945"/>
        <dbReference type="ChEBI" id="CHEBI:64074"/>
        <dbReference type="ChEBI" id="CHEBI:456215"/>
        <dbReference type="ChEBI" id="CHEBI:456216"/>
        <dbReference type="EC" id="4.2.1.136"/>
    </reaction>
</comment>
<accession>A0A3B1AWI8</accession>
<dbReference type="PROSITE" id="PS51385">
    <property type="entry name" value="YJEF_N"/>
    <property type="match status" value="1"/>
</dbReference>
<comment type="catalytic activity">
    <reaction evidence="1">
        <text>(6R)-NADHX = (6S)-NADHX</text>
        <dbReference type="Rhea" id="RHEA:32215"/>
        <dbReference type="ChEBI" id="CHEBI:64074"/>
        <dbReference type="ChEBI" id="CHEBI:64075"/>
        <dbReference type="EC" id="5.1.99.6"/>
    </reaction>
</comment>
<dbReference type="PIRSF" id="PIRSF017184">
    <property type="entry name" value="Nnr"/>
    <property type="match status" value="1"/>
</dbReference>
<dbReference type="Gene3D" id="3.40.50.10260">
    <property type="entry name" value="YjeF N-terminal domain"/>
    <property type="match status" value="1"/>
</dbReference>
<feature type="domain" description="YjeF N-terminal" evidence="22">
    <location>
        <begin position="22"/>
        <end position="227"/>
    </location>
</feature>
<evidence type="ECO:0000256" key="7">
    <source>
        <dbReference type="ARBA" id="ARBA00013129"/>
    </source>
</evidence>
<evidence type="ECO:0000256" key="9">
    <source>
        <dbReference type="ARBA" id="ARBA00022741"/>
    </source>
</evidence>
<evidence type="ECO:0000256" key="8">
    <source>
        <dbReference type="ARBA" id="ARBA00022723"/>
    </source>
</evidence>
<evidence type="ECO:0000259" key="21">
    <source>
        <dbReference type="PROSITE" id="PS51383"/>
    </source>
</evidence>
<feature type="domain" description="YjeF C-terminal" evidence="21">
    <location>
        <begin position="235"/>
        <end position="500"/>
    </location>
</feature>
<evidence type="ECO:0000256" key="14">
    <source>
        <dbReference type="ARBA" id="ARBA00023235"/>
    </source>
</evidence>
<keyword evidence="15 23" id="KW-0456">Lyase</keyword>
<evidence type="ECO:0000256" key="19">
    <source>
        <dbReference type="ARBA" id="ARBA00048238"/>
    </source>
</evidence>
<dbReference type="InterPro" id="IPR029056">
    <property type="entry name" value="Ribokinase-like"/>
</dbReference>
<keyword evidence="12" id="KW-0630">Potassium</keyword>
<keyword evidence="13" id="KW-0520">NAD</keyword>
<evidence type="ECO:0000256" key="4">
    <source>
        <dbReference type="ARBA" id="ARBA00006001"/>
    </source>
</evidence>
<evidence type="ECO:0000259" key="22">
    <source>
        <dbReference type="PROSITE" id="PS51385"/>
    </source>
</evidence>
<dbReference type="GO" id="GO:0046872">
    <property type="term" value="F:metal ion binding"/>
    <property type="evidence" value="ECO:0007669"/>
    <property type="project" value="UniProtKB-KW"/>
</dbReference>
<evidence type="ECO:0000256" key="13">
    <source>
        <dbReference type="ARBA" id="ARBA00023027"/>
    </source>
</evidence>
<keyword evidence="9" id="KW-0547">Nucleotide-binding</keyword>
<comment type="cofactor">
    <cofactor evidence="3">
        <name>K(+)</name>
        <dbReference type="ChEBI" id="CHEBI:29103"/>
    </cofactor>
</comment>